<dbReference type="InterPro" id="IPR006769">
    <property type="entry name" value="MCU_C"/>
</dbReference>
<name>Q240S0_TETTS</name>
<dbReference type="AlphaFoldDB" id="Q240S0"/>
<dbReference type="GeneID" id="7828564"/>
<keyword evidence="2" id="KW-0472">Membrane</keyword>
<dbReference type="Proteomes" id="UP000009168">
    <property type="component" value="Unassembled WGS sequence"/>
</dbReference>
<dbReference type="HOGENOM" id="CLU_910467_0_0_1"/>
<dbReference type="InParanoid" id="Q240S0"/>
<proteinExistence type="predicted"/>
<dbReference type="KEGG" id="tet:TTHERM_00624630"/>
<feature type="domain" description="Calcium uniporter protein C-terminal" evidence="1">
    <location>
        <begin position="158"/>
        <end position="309"/>
    </location>
</feature>
<dbReference type="eggNOG" id="ENOG502SSD0">
    <property type="taxonomic scope" value="Eukaryota"/>
</dbReference>
<reference evidence="3" key="1">
    <citation type="journal article" date="2006" name="PLoS Biol.">
        <title>Macronuclear genome sequence of the ciliate Tetrahymena thermophila, a model eukaryote.</title>
        <authorList>
            <person name="Eisen J.A."/>
            <person name="Coyne R.S."/>
            <person name="Wu M."/>
            <person name="Wu D."/>
            <person name="Thiagarajan M."/>
            <person name="Wortman J.R."/>
            <person name="Badger J.H."/>
            <person name="Ren Q."/>
            <person name="Amedeo P."/>
            <person name="Jones K.M."/>
            <person name="Tallon L.J."/>
            <person name="Delcher A.L."/>
            <person name="Salzberg S.L."/>
            <person name="Silva J.C."/>
            <person name="Haas B.J."/>
            <person name="Majoros W.H."/>
            <person name="Farzad M."/>
            <person name="Carlton J.M."/>
            <person name="Smith R.K. Jr."/>
            <person name="Garg J."/>
            <person name="Pearlman R.E."/>
            <person name="Karrer K.M."/>
            <person name="Sun L."/>
            <person name="Manning G."/>
            <person name="Elde N.C."/>
            <person name="Turkewitz A.P."/>
            <person name="Asai D.J."/>
            <person name="Wilkes D.E."/>
            <person name="Wang Y."/>
            <person name="Cai H."/>
            <person name="Collins K."/>
            <person name="Stewart B.A."/>
            <person name="Lee S.R."/>
            <person name="Wilamowska K."/>
            <person name="Weinberg Z."/>
            <person name="Ruzzo W.L."/>
            <person name="Wloga D."/>
            <person name="Gaertig J."/>
            <person name="Frankel J."/>
            <person name="Tsao C.-C."/>
            <person name="Gorovsky M.A."/>
            <person name="Keeling P.J."/>
            <person name="Waller R.F."/>
            <person name="Patron N.J."/>
            <person name="Cherry J.M."/>
            <person name="Stover N.A."/>
            <person name="Krieger C.J."/>
            <person name="del Toro C."/>
            <person name="Ryder H.F."/>
            <person name="Williamson S.C."/>
            <person name="Barbeau R.A."/>
            <person name="Hamilton E.P."/>
            <person name="Orias E."/>
        </authorList>
    </citation>
    <scope>NUCLEOTIDE SEQUENCE [LARGE SCALE GENOMIC DNA]</scope>
    <source>
        <strain evidence="3">SB210</strain>
    </source>
</reference>
<sequence length="334" mass="39107">MFVSSMNSLLKLTQKIPKSFCNSKYYKFSSLTREVLKVKMDLYFSQDQAKQFIVNQNQNLKQIENLLKDDNPDIKNVKFLVGDQEIENKEEQLFLNLSINNDLKIIIDDVQTTFEFADQLNTANYFESTKLEGELAQHEVPYQDAQVIQSFIKNFKQILEKQNPSSQAYSEKQMNDALQKAIQTFSEYNFSSSFEKNTLFANALRQQYQEGQDILQKIEDESRAKSLSKVKQLIGLQVVQFGFLFYLTYGLYGWDFAEPVSYVLGLGSEAYILYHFIKHRKSFNNLYLFEKQFQPVRKNLISQNQTNTEAHLKFLKSKLDMIESKIQFGRSKEK</sequence>
<evidence type="ECO:0000259" key="1">
    <source>
        <dbReference type="Pfam" id="PF04678"/>
    </source>
</evidence>
<evidence type="ECO:0000313" key="2">
    <source>
        <dbReference type="EMBL" id="EAS02344.4"/>
    </source>
</evidence>
<keyword evidence="2" id="KW-0812">Transmembrane</keyword>
<keyword evidence="3" id="KW-1185">Reference proteome</keyword>
<evidence type="ECO:0000313" key="3">
    <source>
        <dbReference type="Proteomes" id="UP000009168"/>
    </source>
</evidence>
<dbReference type="RefSeq" id="XP_001022589.4">
    <property type="nucleotide sequence ID" value="XM_001022589.4"/>
</dbReference>
<dbReference type="STRING" id="312017.Q240S0"/>
<dbReference type="Pfam" id="PF04678">
    <property type="entry name" value="MCU"/>
    <property type="match status" value="1"/>
</dbReference>
<protein>
    <submittedName>
        <fullName evidence="2">Transmembrane protein, putative</fullName>
    </submittedName>
</protein>
<organism evidence="2 3">
    <name type="scientific">Tetrahymena thermophila (strain SB210)</name>
    <dbReference type="NCBI Taxonomy" id="312017"/>
    <lineage>
        <taxon>Eukaryota</taxon>
        <taxon>Sar</taxon>
        <taxon>Alveolata</taxon>
        <taxon>Ciliophora</taxon>
        <taxon>Intramacronucleata</taxon>
        <taxon>Oligohymenophorea</taxon>
        <taxon>Hymenostomatida</taxon>
        <taxon>Tetrahymenina</taxon>
        <taxon>Tetrahymenidae</taxon>
        <taxon>Tetrahymena</taxon>
    </lineage>
</organism>
<accession>Q240S0</accession>
<dbReference type="EMBL" id="GG662540">
    <property type="protein sequence ID" value="EAS02344.4"/>
    <property type="molecule type" value="Genomic_DNA"/>
</dbReference>
<dbReference type="OrthoDB" id="278338at2759"/>
<gene>
    <name evidence="2" type="ORF">TTHERM_00624630</name>
</gene>